<dbReference type="AlphaFoldDB" id="E9HQU9"/>
<gene>
    <name evidence="3" type="ORF">DAPPUDRAFT_332740</name>
</gene>
<dbReference type="EMBL" id="GL732726">
    <property type="protein sequence ID" value="EFX65876.1"/>
    <property type="molecule type" value="Genomic_DNA"/>
</dbReference>
<keyword evidence="4" id="KW-1185">Reference proteome</keyword>
<dbReference type="InParanoid" id="E9HQU9"/>
<sequence length="108" mass="12290">MRCIFVGVSQTQKAYRFWNLVTRQTVKISRDATSDEHHRLAAVPDEIPTPPFQSVNPSSSIQIHETSPLPSTEHTQNAAEKPANDFMVEDHVPVEPTNQQEDHKYVRP</sequence>
<name>E9HQU9_DAPPU</name>
<dbReference type="InterPro" id="IPR057670">
    <property type="entry name" value="SH3_retrovirus"/>
</dbReference>
<protein>
    <recommendedName>
        <fullName evidence="2">Retroviral polymerase SH3-like domain-containing protein</fullName>
    </recommendedName>
</protein>
<dbReference type="Proteomes" id="UP000000305">
    <property type="component" value="Unassembled WGS sequence"/>
</dbReference>
<feature type="compositionally biased region" description="Polar residues" evidence="1">
    <location>
        <begin position="52"/>
        <end position="78"/>
    </location>
</feature>
<dbReference type="Pfam" id="PF25597">
    <property type="entry name" value="SH3_retrovirus"/>
    <property type="match status" value="1"/>
</dbReference>
<reference evidence="3 4" key="1">
    <citation type="journal article" date="2011" name="Science">
        <title>The ecoresponsive genome of Daphnia pulex.</title>
        <authorList>
            <person name="Colbourne J.K."/>
            <person name="Pfrender M.E."/>
            <person name="Gilbert D."/>
            <person name="Thomas W.K."/>
            <person name="Tucker A."/>
            <person name="Oakley T.H."/>
            <person name="Tokishita S."/>
            <person name="Aerts A."/>
            <person name="Arnold G.J."/>
            <person name="Basu M.K."/>
            <person name="Bauer D.J."/>
            <person name="Caceres C.E."/>
            <person name="Carmel L."/>
            <person name="Casola C."/>
            <person name="Choi J.H."/>
            <person name="Detter J.C."/>
            <person name="Dong Q."/>
            <person name="Dusheyko S."/>
            <person name="Eads B.D."/>
            <person name="Frohlich T."/>
            <person name="Geiler-Samerotte K.A."/>
            <person name="Gerlach D."/>
            <person name="Hatcher P."/>
            <person name="Jogdeo S."/>
            <person name="Krijgsveld J."/>
            <person name="Kriventseva E.V."/>
            <person name="Kultz D."/>
            <person name="Laforsch C."/>
            <person name="Lindquist E."/>
            <person name="Lopez J."/>
            <person name="Manak J.R."/>
            <person name="Muller J."/>
            <person name="Pangilinan J."/>
            <person name="Patwardhan R.P."/>
            <person name="Pitluck S."/>
            <person name="Pritham E.J."/>
            <person name="Rechtsteiner A."/>
            <person name="Rho M."/>
            <person name="Rogozin I.B."/>
            <person name="Sakarya O."/>
            <person name="Salamov A."/>
            <person name="Schaack S."/>
            <person name="Shapiro H."/>
            <person name="Shiga Y."/>
            <person name="Skalitzky C."/>
            <person name="Smith Z."/>
            <person name="Souvorov A."/>
            <person name="Sung W."/>
            <person name="Tang Z."/>
            <person name="Tsuchiya D."/>
            <person name="Tu H."/>
            <person name="Vos H."/>
            <person name="Wang M."/>
            <person name="Wolf Y.I."/>
            <person name="Yamagata H."/>
            <person name="Yamada T."/>
            <person name="Ye Y."/>
            <person name="Shaw J.R."/>
            <person name="Andrews J."/>
            <person name="Crease T.J."/>
            <person name="Tang H."/>
            <person name="Lucas S.M."/>
            <person name="Robertson H.M."/>
            <person name="Bork P."/>
            <person name="Koonin E.V."/>
            <person name="Zdobnov E.M."/>
            <person name="Grigoriev I.V."/>
            <person name="Lynch M."/>
            <person name="Boore J.L."/>
        </authorList>
    </citation>
    <scope>NUCLEOTIDE SEQUENCE [LARGE SCALE GENOMIC DNA]</scope>
</reference>
<evidence type="ECO:0000259" key="2">
    <source>
        <dbReference type="Pfam" id="PF25597"/>
    </source>
</evidence>
<evidence type="ECO:0000313" key="4">
    <source>
        <dbReference type="Proteomes" id="UP000000305"/>
    </source>
</evidence>
<feature type="region of interest" description="Disordered" evidence="1">
    <location>
        <begin position="42"/>
        <end position="83"/>
    </location>
</feature>
<feature type="domain" description="Retroviral polymerase SH3-like" evidence="2">
    <location>
        <begin position="2"/>
        <end position="38"/>
    </location>
</feature>
<evidence type="ECO:0000313" key="3">
    <source>
        <dbReference type="EMBL" id="EFX65876.1"/>
    </source>
</evidence>
<proteinExistence type="predicted"/>
<evidence type="ECO:0000256" key="1">
    <source>
        <dbReference type="SAM" id="MobiDB-lite"/>
    </source>
</evidence>
<organism evidence="3 4">
    <name type="scientific">Daphnia pulex</name>
    <name type="common">Water flea</name>
    <dbReference type="NCBI Taxonomy" id="6669"/>
    <lineage>
        <taxon>Eukaryota</taxon>
        <taxon>Metazoa</taxon>
        <taxon>Ecdysozoa</taxon>
        <taxon>Arthropoda</taxon>
        <taxon>Crustacea</taxon>
        <taxon>Branchiopoda</taxon>
        <taxon>Diplostraca</taxon>
        <taxon>Cladocera</taxon>
        <taxon>Anomopoda</taxon>
        <taxon>Daphniidae</taxon>
        <taxon>Daphnia</taxon>
    </lineage>
</organism>
<dbReference type="KEGG" id="dpx:DAPPUDRAFT_332740"/>
<accession>E9HQU9</accession>
<dbReference type="HOGENOM" id="CLU_2199564_0_0_1"/>